<keyword evidence="5 13" id="KW-0732">Signal</keyword>
<dbReference type="STRING" id="105231.A0A1Y1HYT3"/>
<evidence type="ECO:0000256" key="8">
    <source>
        <dbReference type="ARBA" id="ARBA00023136"/>
    </source>
</evidence>
<name>A0A1Y1HYT3_KLENI</name>
<keyword evidence="2" id="KW-1003">Cell membrane</keyword>
<evidence type="ECO:0000259" key="14">
    <source>
        <dbReference type="Pfam" id="PF23598"/>
    </source>
</evidence>
<sequence length="789" mass="84864">MAVFVQGAVFLALVLAFSMQCPIPPEIGRCTALEVLDLWLNNVTSIPPEIGQLQNLRVLNLTYNKLKGPIPPEIGQLRKLEALRLGVNLLEGPIPAWIGNLSRLKELELGTLPRLNGSIPTELCRLSELQELELSYTKLTGRLPECLGTLSQMASLTLSLNENLQVGDSIQAVLGSLSNLTKLVMTQANLSGPLPAAIGGLTKLQTLWLPSNNISSVPGNLRNLVQLRKVDLSYNALSGDEVLPTLCQIPTIDDLSLFSNNLSGPIPSCIKNWSRMTWLYLGRNSFSGTVPPELALISNRNLGPNNLSGPLPVDILVKLKNLTSVTLLCNRFSGPIPPGIMNLTALSSSLDLFSNELEGPIPLEIGLMTKLSTLNLASNNKNTSNLFSLYLSYNSLSGTIPPVWFEGDGLGSLYLDHNRLSGSIPPYVGKMKQPDYTQGFLNYLLLDLSSNQFNGSIPTEVQQLSSSMLTFNLSNNDLSGSIRLPPALVNLGGALADADAFSGALDLSNNGPLAVLPGANFSGRDVIALPNLTFTGTAPLVAPDLRVMQLGSDKIRAGKKLDLRALPATCPYVSYTHGKVSDIVFWDACYSSSGCVVNLVGTGSKLSAATREEVCLNRISVFLEGDAPVVVFPYGAPKNSYLGNSRGAQYRFNESNFIDKIDLGRGGSAYTGGASGKKRAPVIALGAYLFNLGRGLLTWLDLATDVAVMASIWGGWSAWFLLAFIVVPYALSAACGVRVYLETGSAEILRQVRFTWVCYTRGATPHDPTPLKSFPTWKYPLVVLLSPLV</sequence>
<comment type="subcellular location">
    <subcellularLocation>
        <location evidence="1">Cell membrane</location>
    </subcellularLocation>
    <subcellularLocation>
        <location evidence="11">Endomembrane system</location>
        <topology evidence="11">Single-pass membrane protein</topology>
    </subcellularLocation>
</comment>
<evidence type="ECO:0000313" key="16">
    <source>
        <dbReference type="Proteomes" id="UP000054558"/>
    </source>
</evidence>
<gene>
    <name evidence="15" type="ORF">KFL_000870220</name>
</gene>
<accession>A0A1Y1HYT3</accession>
<evidence type="ECO:0000256" key="5">
    <source>
        <dbReference type="ARBA" id="ARBA00022729"/>
    </source>
</evidence>
<evidence type="ECO:0000256" key="3">
    <source>
        <dbReference type="ARBA" id="ARBA00022614"/>
    </source>
</evidence>
<dbReference type="GO" id="GO:0012505">
    <property type="term" value="C:endomembrane system"/>
    <property type="evidence" value="ECO:0007669"/>
    <property type="project" value="UniProtKB-SubCell"/>
</dbReference>
<dbReference type="Pfam" id="PF23598">
    <property type="entry name" value="LRR_14"/>
    <property type="match status" value="1"/>
</dbReference>
<dbReference type="EMBL" id="DF237036">
    <property type="protein sequence ID" value="GAQ81686.1"/>
    <property type="molecule type" value="Genomic_DNA"/>
</dbReference>
<evidence type="ECO:0000256" key="12">
    <source>
        <dbReference type="SAM" id="Phobius"/>
    </source>
</evidence>
<reference evidence="15 16" key="1">
    <citation type="journal article" date="2014" name="Nat. Commun.">
        <title>Klebsormidium flaccidum genome reveals primary factors for plant terrestrial adaptation.</title>
        <authorList>
            <person name="Hori K."/>
            <person name="Maruyama F."/>
            <person name="Fujisawa T."/>
            <person name="Togashi T."/>
            <person name="Yamamoto N."/>
            <person name="Seo M."/>
            <person name="Sato S."/>
            <person name="Yamada T."/>
            <person name="Mori H."/>
            <person name="Tajima N."/>
            <person name="Moriyama T."/>
            <person name="Ikeuchi M."/>
            <person name="Watanabe M."/>
            <person name="Wada H."/>
            <person name="Kobayashi K."/>
            <person name="Saito M."/>
            <person name="Masuda T."/>
            <person name="Sasaki-Sekimoto Y."/>
            <person name="Mashiguchi K."/>
            <person name="Awai K."/>
            <person name="Shimojima M."/>
            <person name="Masuda S."/>
            <person name="Iwai M."/>
            <person name="Nobusawa T."/>
            <person name="Narise T."/>
            <person name="Kondo S."/>
            <person name="Saito H."/>
            <person name="Sato R."/>
            <person name="Murakawa M."/>
            <person name="Ihara Y."/>
            <person name="Oshima-Yamada Y."/>
            <person name="Ohtaka K."/>
            <person name="Satoh M."/>
            <person name="Sonobe K."/>
            <person name="Ishii M."/>
            <person name="Ohtani R."/>
            <person name="Kanamori-Sato M."/>
            <person name="Honoki R."/>
            <person name="Miyazaki D."/>
            <person name="Mochizuki H."/>
            <person name="Umetsu J."/>
            <person name="Higashi K."/>
            <person name="Shibata D."/>
            <person name="Kamiya Y."/>
            <person name="Sato N."/>
            <person name="Nakamura Y."/>
            <person name="Tabata S."/>
            <person name="Ida S."/>
            <person name="Kurokawa K."/>
            <person name="Ohta H."/>
        </authorList>
    </citation>
    <scope>NUCLEOTIDE SEQUENCE [LARGE SCALE GENOMIC DNA]</scope>
    <source>
        <strain evidence="15 16">NIES-2285</strain>
    </source>
</reference>
<keyword evidence="8 12" id="KW-0472">Membrane</keyword>
<evidence type="ECO:0000313" key="15">
    <source>
        <dbReference type="EMBL" id="GAQ81686.1"/>
    </source>
</evidence>
<dbReference type="InterPro" id="IPR001611">
    <property type="entry name" value="Leu-rich_rpt"/>
</dbReference>
<evidence type="ECO:0000256" key="13">
    <source>
        <dbReference type="SAM" id="SignalP"/>
    </source>
</evidence>
<dbReference type="SUPFAM" id="SSF52058">
    <property type="entry name" value="L domain-like"/>
    <property type="match status" value="2"/>
</dbReference>
<dbReference type="InterPro" id="IPR003591">
    <property type="entry name" value="Leu-rich_rpt_typical-subtyp"/>
</dbReference>
<dbReference type="InterPro" id="IPR055414">
    <property type="entry name" value="LRR_R13L4/SHOC2-like"/>
</dbReference>
<dbReference type="FunFam" id="3.80.10.10:FF:000383">
    <property type="entry name" value="Leucine-rich repeat receptor protein kinase EMS1"/>
    <property type="match status" value="1"/>
</dbReference>
<dbReference type="Pfam" id="PF00560">
    <property type="entry name" value="LRR_1"/>
    <property type="match status" value="3"/>
</dbReference>
<evidence type="ECO:0000256" key="7">
    <source>
        <dbReference type="ARBA" id="ARBA00022989"/>
    </source>
</evidence>
<feature type="transmembrane region" description="Helical" evidence="12">
    <location>
        <begin position="716"/>
        <end position="741"/>
    </location>
</feature>
<keyword evidence="9" id="KW-0675">Receptor</keyword>
<dbReference type="PROSITE" id="PS51450">
    <property type="entry name" value="LRR"/>
    <property type="match status" value="1"/>
</dbReference>
<dbReference type="PANTHER" id="PTHR48052">
    <property type="entry name" value="UNNAMED PRODUCT"/>
    <property type="match status" value="1"/>
</dbReference>
<dbReference type="FunFam" id="3.80.10.10:FF:000095">
    <property type="entry name" value="LRR receptor-like serine/threonine-protein kinase GSO1"/>
    <property type="match status" value="1"/>
</dbReference>
<feature type="domain" description="Disease resistance R13L4/SHOC-2-like LRR" evidence="14">
    <location>
        <begin position="26"/>
        <end position="163"/>
    </location>
</feature>
<keyword evidence="7 12" id="KW-1133">Transmembrane helix</keyword>
<feature type="signal peptide" evidence="13">
    <location>
        <begin position="1"/>
        <end position="16"/>
    </location>
</feature>
<dbReference type="OMA" id="FRPARME"/>
<dbReference type="GO" id="GO:0005886">
    <property type="term" value="C:plasma membrane"/>
    <property type="evidence" value="ECO:0007669"/>
    <property type="project" value="UniProtKB-SubCell"/>
</dbReference>
<keyword evidence="6" id="KW-0677">Repeat</keyword>
<feature type="chain" id="PRO_5012598312" description="Disease resistance R13L4/SHOC-2-like LRR domain-containing protein" evidence="13">
    <location>
        <begin position="17"/>
        <end position="789"/>
    </location>
</feature>
<evidence type="ECO:0000256" key="6">
    <source>
        <dbReference type="ARBA" id="ARBA00022737"/>
    </source>
</evidence>
<organism evidence="15 16">
    <name type="scientific">Klebsormidium nitens</name>
    <name type="common">Green alga</name>
    <name type="synonym">Ulothrix nitens</name>
    <dbReference type="NCBI Taxonomy" id="105231"/>
    <lineage>
        <taxon>Eukaryota</taxon>
        <taxon>Viridiplantae</taxon>
        <taxon>Streptophyta</taxon>
        <taxon>Klebsormidiophyceae</taxon>
        <taxon>Klebsormidiales</taxon>
        <taxon>Klebsormidiaceae</taxon>
        <taxon>Klebsormidium</taxon>
    </lineage>
</organism>
<dbReference type="OrthoDB" id="676979at2759"/>
<proteinExistence type="predicted"/>
<evidence type="ECO:0000256" key="4">
    <source>
        <dbReference type="ARBA" id="ARBA00022692"/>
    </source>
</evidence>
<dbReference type="SMART" id="SM00369">
    <property type="entry name" value="LRR_TYP"/>
    <property type="match status" value="6"/>
</dbReference>
<evidence type="ECO:0000256" key="2">
    <source>
        <dbReference type="ARBA" id="ARBA00022475"/>
    </source>
</evidence>
<dbReference type="Proteomes" id="UP000054558">
    <property type="component" value="Unassembled WGS sequence"/>
</dbReference>
<dbReference type="AlphaFoldDB" id="A0A1Y1HYT3"/>
<evidence type="ECO:0000256" key="9">
    <source>
        <dbReference type="ARBA" id="ARBA00023170"/>
    </source>
</evidence>
<evidence type="ECO:0000256" key="11">
    <source>
        <dbReference type="ARBA" id="ARBA00037847"/>
    </source>
</evidence>
<keyword evidence="4 12" id="KW-0812">Transmembrane</keyword>
<protein>
    <recommendedName>
        <fullName evidence="14">Disease resistance R13L4/SHOC-2-like LRR domain-containing protein</fullName>
    </recommendedName>
</protein>
<dbReference type="PANTHER" id="PTHR48052:SF35">
    <property type="entry name" value="PROTEIN KINASE DOMAIN-CONTAINING PROTEIN"/>
    <property type="match status" value="1"/>
</dbReference>
<keyword evidence="10" id="KW-0325">Glycoprotein</keyword>
<keyword evidence="16" id="KW-1185">Reference proteome</keyword>
<keyword evidence="3" id="KW-0433">Leucine-rich repeat</keyword>
<dbReference type="InterPro" id="IPR032675">
    <property type="entry name" value="LRR_dom_sf"/>
</dbReference>
<evidence type="ECO:0000256" key="1">
    <source>
        <dbReference type="ARBA" id="ARBA00004236"/>
    </source>
</evidence>
<evidence type="ECO:0000256" key="10">
    <source>
        <dbReference type="ARBA" id="ARBA00023180"/>
    </source>
</evidence>
<dbReference type="Gene3D" id="3.80.10.10">
    <property type="entry name" value="Ribonuclease Inhibitor"/>
    <property type="match status" value="3"/>
</dbReference>